<evidence type="ECO:0000313" key="2">
    <source>
        <dbReference type="EMBL" id="GFP19989.1"/>
    </source>
</evidence>
<feature type="compositionally biased region" description="Basic and acidic residues" evidence="1">
    <location>
        <begin position="73"/>
        <end position="83"/>
    </location>
</feature>
<gene>
    <name evidence="2" type="ORF">HKBW3S03_01493</name>
</gene>
<protein>
    <submittedName>
        <fullName evidence="2">Uncharacterized protein</fullName>
    </submittedName>
</protein>
<dbReference type="EMBL" id="BLRU01000203">
    <property type="protein sequence ID" value="GFP19989.1"/>
    <property type="molecule type" value="Genomic_DNA"/>
</dbReference>
<dbReference type="Proteomes" id="UP000574717">
    <property type="component" value="Unassembled WGS sequence"/>
</dbReference>
<comment type="caution">
    <text evidence="2">The sequence shown here is derived from an EMBL/GenBank/DDBJ whole genome shotgun (WGS) entry which is preliminary data.</text>
</comment>
<sequence length="117" mass="13484">MTGRSKKEVPSAGQRSHHQADHGPYQELKDERDLGKEIGKKLLERRNKSLLGQEFYQAGSRYGQEIQVSPGKKYQEPLQEKQSHHPCGQSHSRPKGIACQKRIEKIQMKGSQKRREH</sequence>
<dbReference type="AlphaFoldDB" id="A0A6V8NI62"/>
<organism evidence="2 3">
    <name type="scientific">Candidatus Hakubella thermalkaliphila</name>
    <dbReference type="NCBI Taxonomy" id="2754717"/>
    <lineage>
        <taxon>Bacteria</taxon>
        <taxon>Bacillati</taxon>
        <taxon>Actinomycetota</taxon>
        <taxon>Actinomycetota incertae sedis</taxon>
        <taxon>Candidatus Hakubellales</taxon>
        <taxon>Candidatus Hakubellaceae</taxon>
        <taxon>Candidatus Hakubella</taxon>
    </lineage>
</organism>
<evidence type="ECO:0000313" key="3">
    <source>
        <dbReference type="Proteomes" id="UP000574717"/>
    </source>
</evidence>
<proteinExistence type="predicted"/>
<name>A0A6V8NI62_9ACTN</name>
<feature type="region of interest" description="Disordered" evidence="1">
    <location>
        <begin position="59"/>
        <end position="117"/>
    </location>
</feature>
<evidence type="ECO:0000256" key="1">
    <source>
        <dbReference type="SAM" id="MobiDB-lite"/>
    </source>
</evidence>
<feature type="region of interest" description="Disordered" evidence="1">
    <location>
        <begin position="1"/>
        <end position="33"/>
    </location>
</feature>
<accession>A0A6V8NI62</accession>
<reference evidence="2 3" key="1">
    <citation type="journal article" date="2020" name="Front. Microbiol.">
        <title>Single-cell genomics of novel Actinobacteria with the Wood-Ljungdahl pathway discovered in a serpentinizing system.</title>
        <authorList>
            <person name="Merino N."/>
            <person name="Kawai M."/>
            <person name="Boyd E.S."/>
            <person name="Colman D.R."/>
            <person name="McGlynn S.E."/>
            <person name="Nealson K.H."/>
            <person name="Kurokawa K."/>
            <person name="Hongoh Y."/>
        </authorList>
    </citation>
    <scope>NUCLEOTIDE SEQUENCE [LARGE SCALE GENOMIC DNA]</scope>
    <source>
        <strain evidence="2 3">S03</strain>
    </source>
</reference>
<feature type="compositionally biased region" description="Basic and acidic residues" evidence="1">
    <location>
        <begin position="101"/>
        <end position="117"/>
    </location>
</feature>